<accession>A0ABR1PUX8</accession>
<sequence length="88" mass="9786">MNGAQHGSNDNNSKPSTTTPNKREHEEACRRRLDQDEQSKLRRDLSVSRCADPDLLAEDSASCVAPPPNAEAKSDVTTWSQMMKKGRM</sequence>
<keyword evidence="3" id="KW-1185">Reference proteome</keyword>
<feature type="compositionally biased region" description="Polar residues" evidence="1">
    <location>
        <begin position="1"/>
        <end position="20"/>
    </location>
</feature>
<name>A0ABR1PUX8_9PEZI</name>
<organism evidence="2 3">
    <name type="scientific">Apiospora aurea</name>
    <dbReference type="NCBI Taxonomy" id="335848"/>
    <lineage>
        <taxon>Eukaryota</taxon>
        <taxon>Fungi</taxon>
        <taxon>Dikarya</taxon>
        <taxon>Ascomycota</taxon>
        <taxon>Pezizomycotina</taxon>
        <taxon>Sordariomycetes</taxon>
        <taxon>Xylariomycetidae</taxon>
        <taxon>Amphisphaeriales</taxon>
        <taxon>Apiosporaceae</taxon>
        <taxon>Apiospora</taxon>
    </lineage>
</organism>
<feature type="region of interest" description="Disordered" evidence="1">
    <location>
        <begin position="1"/>
        <end position="45"/>
    </location>
</feature>
<dbReference type="RefSeq" id="XP_066693570.1">
    <property type="nucleotide sequence ID" value="XM_066849427.1"/>
</dbReference>
<dbReference type="GeneID" id="92082489"/>
<dbReference type="EMBL" id="JAQQWE010000009">
    <property type="protein sequence ID" value="KAK7940818.1"/>
    <property type="molecule type" value="Genomic_DNA"/>
</dbReference>
<protein>
    <submittedName>
        <fullName evidence="2">Uncharacterized protein</fullName>
    </submittedName>
</protein>
<dbReference type="Proteomes" id="UP001391051">
    <property type="component" value="Unassembled WGS sequence"/>
</dbReference>
<proteinExistence type="predicted"/>
<feature type="region of interest" description="Disordered" evidence="1">
    <location>
        <begin position="59"/>
        <end position="88"/>
    </location>
</feature>
<reference evidence="2 3" key="1">
    <citation type="submission" date="2023-01" db="EMBL/GenBank/DDBJ databases">
        <title>Analysis of 21 Apiospora genomes using comparative genomics revels a genus with tremendous synthesis potential of carbohydrate active enzymes and secondary metabolites.</title>
        <authorList>
            <person name="Sorensen T."/>
        </authorList>
    </citation>
    <scope>NUCLEOTIDE SEQUENCE [LARGE SCALE GENOMIC DNA]</scope>
    <source>
        <strain evidence="2 3">CBS 24483</strain>
    </source>
</reference>
<feature type="compositionally biased region" description="Basic and acidic residues" evidence="1">
    <location>
        <begin position="21"/>
        <end position="45"/>
    </location>
</feature>
<gene>
    <name evidence="2" type="ORF">PG986_013205</name>
</gene>
<evidence type="ECO:0000313" key="2">
    <source>
        <dbReference type="EMBL" id="KAK7940818.1"/>
    </source>
</evidence>
<evidence type="ECO:0000256" key="1">
    <source>
        <dbReference type="SAM" id="MobiDB-lite"/>
    </source>
</evidence>
<comment type="caution">
    <text evidence="2">The sequence shown here is derived from an EMBL/GenBank/DDBJ whole genome shotgun (WGS) entry which is preliminary data.</text>
</comment>
<evidence type="ECO:0000313" key="3">
    <source>
        <dbReference type="Proteomes" id="UP001391051"/>
    </source>
</evidence>